<accession>A0A3B6NN51</accession>
<dbReference type="Gramene" id="TraesCS6A03G0305200.1">
    <property type="protein sequence ID" value="TraesCS6A03G0305200.1.CDS1"/>
    <property type="gene ID" value="TraesCS6A03G0305200"/>
</dbReference>
<keyword evidence="3" id="KW-1185">Reference proteome</keyword>
<feature type="compositionally biased region" description="Basic residues" evidence="1">
    <location>
        <begin position="73"/>
        <end position="82"/>
    </location>
</feature>
<protein>
    <submittedName>
        <fullName evidence="2">Uncharacterized protein</fullName>
    </submittedName>
</protein>
<sequence>MEQRGRAAISAGGKQQPRPASRRCCDSSPWFLQLRLMRVTELGGHDGRDAEPGWHAAAEWRRRRSRATAGCPGHRRRGGKIG</sequence>
<evidence type="ECO:0000313" key="2">
    <source>
        <dbReference type="EnsemblPlants" id="TraesCS6A02G128900.1.cds1"/>
    </source>
</evidence>
<feature type="region of interest" description="Disordered" evidence="1">
    <location>
        <begin position="60"/>
        <end position="82"/>
    </location>
</feature>
<feature type="region of interest" description="Disordered" evidence="1">
    <location>
        <begin position="1"/>
        <end position="24"/>
    </location>
</feature>
<proteinExistence type="predicted"/>
<reference evidence="2" key="2">
    <citation type="submission" date="2018-10" db="UniProtKB">
        <authorList>
            <consortium name="EnsemblPlants"/>
        </authorList>
    </citation>
    <scope>IDENTIFICATION</scope>
</reference>
<reference evidence="2" key="1">
    <citation type="submission" date="2018-08" db="EMBL/GenBank/DDBJ databases">
        <authorList>
            <person name="Rossello M."/>
        </authorList>
    </citation>
    <scope>NUCLEOTIDE SEQUENCE [LARGE SCALE GENOMIC DNA]</scope>
    <source>
        <strain evidence="2">cv. Chinese Spring</strain>
    </source>
</reference>
<dbReference type="Gramene" id="TraesPARA_EIv1.0_1918110.1">
    <property type="protein sequence ID" value="TraesPARA_EIv1.0_1918110.1.CDS1"/>
    <property type="gene ID" value="TraesPARA_EIv1.0_1918110"/>
</dbReference>
<evidence type="ECO:0000313" key="3">
    <source>
        <dbReference type="Proteomes" id="UP000019116"/>
    </source>
</evidence>
<dbReference type="AlphaFoldDB" id="A0A3B6NN51"/>
<dbReference type="Gramene" id="TraesCLE_scaffold_269412_01G000100.1">
    <property type="protein sequence ID" value="TraesCLE_scaffold_269412_01G000100.1"/>
    <property type="gene ID" value="TraesCLE_scaffold_269412_01G000100"/>
</dbReference>
<dbReference type="Gramene" id="TraesCS6A02G128900.1">
    <property type="protein sequence ID" value="TraesCS6A02G128900.1.cds1"/>
    <property type="gene ID" value="TraesCS6A02G128900"/>
</dbReference>
<dbReference type="Gramene" id="TraesPARA_EIv1.0_1918160.1">
    <property type="protein sequence ID" value="TraesPARA_EIv1.0_1918160.1.CDS1"/>
    <property type="gene ID" value="TraesPARA_EIv1.0_1918160"/>
</dbReference>
<evidence type="ECO:0000256" key="1">
    <source>
        <dbReference type="SAM" id="MobiDB-lite"/>
    </source>
</evidence>
<dbReference type="Gramene" id="TraesCAD_scaffold_192140_01G000300.1">
    <property type="protein sequence ID" value="TraesCAD_scaffold_192140_01G000300.1"/>
    <property type="gene ID" value="TraesCAD_scaffold_192140_01G000300"/>
</dbReference>
<name>A0A3B6NN51_WHEAT</name>
<dbReference type="Gramene" id="TraesJUL6A03G03306650.1">
    <property type="protein sequence ID" value="TraesJUL6A03G03306650.1.CDS1"/>
    <property type="gene ID" value="TraesJUL6A03G03306650"/>
</dbReference>
<dbReference type="EnsemblPlants" id="TraesCS6A02G128900.1">
    <property type="protein sequence ID" value="TraesCS6A02G128900.1.cds1"/>
    <property type="gene ID" value="TraesCS6A02G128900"/>
</dbReference>
<dbReference type="Proteomes" id="UP000019116">
    <property type="component" value="Chromosome 6A"/>
</dbReference>
<dbReference type="Gramene" id="TraesRN6A0100273800.1">
    <property type="protein sequence ID" value="TraesRN6A0100273800.1"/>
    <property type="gene ID" value="TraesRN6A0100273800"/>
</dbReference>
<dbReference type="Gramene" id="TraesROB_scaffold_028384_01G000800.1">
    <property type="protein sequence ID" value="TraesROB_scaffold_028384_01G000800.1"/>
    <property type="gene ID" value="TraesROB_scaffold_028384_01G000800"/>
</dbReference>
<organism evidence="2">
    <name type="scientific">Triticum aestivum</name>
    <name type="common">Wheat</name>
    <dbReference type="NCBI Taxonomy" id="4565"/>
    <lineage>
        <taxon>Eukaryota</taxon>
        <taxon>Viridiplantae</taxon>
        <taxon>Streptophyta</taxon>
        <taxon>Embryophyta</taxon>
        <taxon>Tracheophyta</taxon>
        <taxon>Spermatophyta</taxon>
        <taxon>Magnoliopsida</taxon>
        <taxon>Liliopsida</taxon>
        <taxon>Poales</taxon>
        <taxon>Poaceae</taxon>
        <taxon>BOP clade</taxon>
        <taxon>Pooideae</taxon>
        <taxon>Triticodae</taxon>
        <taxon>Triticeae</taxon>
        <taxon>Triticinae</taxon>
        <taxon>Triticum</taxon>
    </lineage>
</organism>